<evidence type="ECO:0000313" key="5">
    <source>
        <dbReference type="Proteomes" id="UP000195963"/>
    </source>
</evidence>
<sequence length="174" mass="19106">MKLFNHTFVALLLTTSSVALAEMDHSKMDHSKMDHGAMKMDHSGMDMKGMSAVGMPAKGAKPDKVVHVILSDDNTITFKKDVQIESNDVVQFVIMNTGKNTHSFTIGSAEEQRKHRQMMANMGDNHDHDTGSSVTVAPGKAKQILWHFHGDKNVVLSCNMQGHSEAGMTKTLTL</sequence>
<evidence type="ECO:0008006" key="6">
    <source>
        <dbReference type="Google" id="ProtNLM"/>
    </source>
</evidence>
<dbReference type="SUPFAM" id="SSF49503">
    <property type="entry name" value="Cupredoxins"/>
    <property type="match status" value="1"/>
</dbReference>
<keyword evidence="3" id="KW-0732">Signal</keyword>
<dbReference type="Proteomes" id="UP000195963">
    <property type="component" value="Unassembled WGS sequence"/>
</dbReference>
<evidence type="ECO:0000256" key="2">
    <source>
        <dbReference type="ARBA" id="ARBA00023008"/>
    </source>
</evidence>
<feature type="signal peptide" evidence="3">
    <location>
        <begin position="1"/>
        <end position="21"/>
    </location>
</feature>
<dbReference type="InterPro" id="IPR008972">
    <property type="entry name" value="Cupredoxin"/>
</dbReference>
<dbReference type="Gene3D" id="2.60.40.420">
    <property type="entry name" value="Cupredoxins - blue copper proteins"/>
    <property type="match status" value="1"/>
</dbReference>
<dbReference type="PANTHER" id="PTHR38439:SF3">
    <property type="entry name" value="COPPER-RESISTANT CUPROPROTEIN COPI"/>
    <property type="match status" value="1"/>
</dbReference>
<organism evidence="4 5">
    <name type="scientific">Photobacterium malacitanum</name>
    <dbReference type="NCBI Taxonomy" id="2204294"/>
    <lineage>
        <taxon>Bacteria</taxon>
        <taxon>Pseudomonadati</taxon>
        <taxon>Pseudomonadota</taxon>
        <taxon>Gammaproteobacteria</taxon>
        <taxon>Vibrionales</taxon>
        <taxon>Vibrionaceae</taxon>
        <taxon>Photobacterium</taxon>
    </lineage>
</organism>
<feature type="chain" id="PRO_5012848335" description="Copper-binding protein" evidence="3">
    <location>
        <begin position="22"/>
        <end position="174"/>
    </location>
</feature>
<dbReference type="GO" id="GO:0046872">
    <property type="term" value="F:metal ion binding"/>
    <property type="evidence" value="ECO:0007669"/>
    <property type="project" value="UniProtKB-KW"/>
</dbReference>
<reference evidence="5" key="1">
    <citation type="submission" date="2017-06" db="EMBL/GenBank/DDBJ databases">
        <authorList>
            <person name="Rodrigo-Torres L."/>
            <person name="Arahal R.D."/>
            <person name="Lucena T."/>
        </authorList>
    </citation>
    <scope>NUCLEOTIDE SEQUENCE [LARGE SCALE GENOMIC DNA]</scope>
    <source>
        <strain evidence="5">CECT 9190</strain>
    </source>
</reference>
<keyword evidence="1" id="KW-0479">Metal-binding</keyword>
<name>A0A1Y6MBF9_9GAMM</name>
<keyword evidence="2" id="KW-0186">Copper</keyword>
<accession>A0A1Y6MBF9</accession>
<dbReference type="AlphaFoldDB" id="A0A1Y6MBF9"/>
<evidence type="ECO:0000256" key="3">
    <source>
        <dbReference type="SAM" id="SignalP"/>
    </source>
</evidence>
<dbReference type="InterPro" id="IPR050845">
    <property type="entry name" value="Cu-binding_ET"/>
</dbReference>
<dbReference type="PANTHER" id="PTHR38439">
    <property type="entry name" value="AURACYANIN-B"/>
    <property type="match status" value="1"/>
</dbReference>
<dbReference type="EMBL" id="FYAK01000002">
    <property type="protein sequence ID" value="SMY33927.1"/>
    <property type="molecule type" value="Genomic_DNA"/>
</dbReference>
<proteinExistence type="predicted"/>
<keyword evidence="5" id="KW-1185">Reference proteome</keyword>
<evidence type="ECO:0000313" key="4">
    <source>
        <dbReference type="EMBL" id="SMY33927.1"/>
    </source>
</evidence>
<evidence type="ECO:0000256" key="1">
    <source>
        <dbReference type="ARBA" id="ARBA00022723"/>
    </source>
</evidence>
<gene>
    <name evidence="4" type="ORF">PMAL9190_01386</name>
</gene>
<protein>
    <recommendedName>
        <fullName evidence="6">Copper-binding protein</fullName>
    </recommendedName>
</protein>
<dbReference type="RefSeq" id="WP_087844512.1">
    <property type="nucleotide sequence ID" value="NZ_FYAK01000002.1"/>
</dbReference>